<dbReference type="PANTHER" id="PTHR33240:SF15">
    <property type="entry name" value="GAG-PRO-LIKE PROTEIN"/>
    <property type="match status" value="1"/>
</dbReference>
<dbReference type="SUPFAM" id="SSF56672">
    <property type="entry name" value="DNA/RNA polymerases"/>
    <property type="match status" value="1"/>
</dbReference>
<feature type="non-terminal residue" evidence="2">
    <location>
        <position position="1"/>
    </location>
</feature>
<evidence type="ECO:0000256" key="1">
    <source>
        <dbReference type="SAM" id="MobiDB-lite"/>
    </source>
</evidence>
<proteinExistence type="predicted"/>
<comment type="caution">
    <text evidence="2">The sequence shown here is derived from an EMBL/GenBank/DDBJ whole genome shotgun (WGS) entry which is preliminary data.</text>
</comment>
<accession>A0A371FGN0</accession>
<dbReference type="EMBL" id="QJKJ01009172">
    <property type="protein sequence ID" value="RDX77432.1"/>
    <property type="molecule type" value="Genomic_DNA"/>
</dbReference>
<feature type="compositionally biased region" description="Basic and acidic residues" evidence="1">
    <location>
        <begin position="32"/>
        <end position="68"/>
    </location>
</feature>
<feature type="region of interest" description="Disordered" evidence="1">
    <location>
        <begin position="20"/>
        <end position="69"/>
    </location>
</feature>
<reference evidence="2" key="1">
    <citation type="submission" date="2018-05" db="EMBL/GenBank/DDBJ databases">
        <title>Draft genome of Mucuna pruriens seed.</title>
        <authorList>
            <person name="Nnadi N.E."/>
            <person name="Vos R."/>
            <person name="Hasami M.H."/>
            <person name="Devisetty U.K."/>
            <person name="Aguiy J.C."/>
        </authorList>
    </citation>
    <scope>NUCLEOTIDE SEQUENCE [LARGE SCALE GENOMIC DNA]</scope>
    <source>
        <strain evidence="2">JCA_2017</strain>
    </source>
</reference>
<dbReference type="Gene3D" id="2.40.70.10">
    <property type="entry name" value="Acid Proteases"/>
    <property type="match status" value="1"/>
</dbReference>
<gene>
    <name evidence="2" type="ORF">CR513_42447</name>
</gene>
<feature type="region of interest" description="Disordered" evidence="1">
    <location>
        <begin position="362"/>
        <end position="385"/>
    </location>
</feature>
<evidence type="ECO:0000313" key="2">
    <source>
        <dbReference type="EMBL" id="RDX77432.1"/>
    </source>
</evidence>
<dbReference type="Gene3D" id="3.10.10.10">
    <property type="entry name" value="HIV Type 1 Reverse Transcriptase, subunit A, domain 1"/>
    <property type="match status" value="1"/>
</dbReference>
<dbReference type="InterPro" id="IPR043502">
    <property type="entry name" value="DNA/RNA_pol_sf"/>
</dbReference>
<dbReference type="PANTHER" id="PTHR33240">
    <property type="entry name" value="OS08G0508500 PROTEIN"/>
    <property type="match status" value="1"/>
</dbReference>
<protein>
    <submittedName>
        <fullName evidence="2">Uncharacterized protein</fullName>
    </submittedName>
</protein>
<organism evidence="2 3">
    <name type="scientific">Mucuna pruriens</name>
    <name type="common">Velvet bean</name>
    <name type="synonym">Dolichos pruriens</name>
    <dbReference type="NCBI Taxonomy" id="157652"/>
    <lineage>
        <taxon>Eukaryota</taxon>
        <taxon>Viridiplantae</taxon>
        <taxon>Streptophyta</taxon>
        <taxon>Embryophyta</taxon>
        <taxon>Tracheophyta</taxon>
        <taxon>Spermatophyta</taxon>
        <taxon>Magnoliopsida</taxon>
        <taxon>eudicotyledons</taxon>
        <taxon>Gunneridae</taxon>
        <taxon>Pentapetalae</taxon>
        <taxon>rosids</taxon>
        <taxon>fabids</taxon>
        <taxon>Fabales</taxon>
        <taxon>Fabaceae</taxon>
        <taxon>Papilionoideae</taxon>
        <taxon>50 kb inversion clade</taxon>
        <taxon>NPAAA clade</taxon>
        <taxon>indigoferoid/millettioid clade</taxon>
        <taxon>Phaseoleae</taxon>
        <taxon>Mucuna</taxon>
    </lineage>
</organism>
<evidence type="ECO:0000313" key="3">
    <source>
        <dbReference type="Proteomes" id="UP000257109"/>
    </source>
</evidence>
<sequence length="417" mass="46010">MNGAISIALVATRQRHDGRLNRYVHKRIPGNPRRDGADERQDQRRPHANEGRKSRSRSRDNIPTDHRGTILTISGGVRNVNPSGHRMVEVVECQAVLTGANATPLGKRKTGPIVTFDNRDLKLGPLIQDEPMVISVIAVGYKVERVLIDQGSSANILYWSAVRRMGLQHLNESQGALYGFVGECVPIRGTVELDTVFGEGATTKIIPVLYTVVDAEASYNIIIGRLALNRLGAIVSTYHLCMKFPVGRRICSIWADSKLARRCYEDSLKIGGGPLAPTVNALDFDLDPRCVYEGERPHPAEDVKSVQIGLSASHVTKVGTTLSCEEEEQLVGFLKQNVDVFAWTPQDMPGIDPSFMSHHLSVGKGARPVAQKRRKQGEERRKAAKEETSRLLAAGFIREVQYPTWLANVVMVKKPNG</sequence>
<name>A0A371FGN0_MUCPR</name>
<dbReference type="Proteomes" id="UP000257109">
    <property type="component" value="Unassembled WGS sequence"/>
</dbReference>
<dbReference type="InterPro" id="IPR021109">
    <property type="entry name" value="Peptidase_aspartic_dom_sf"/>
</dbReference>
<dbReference type="AlphaFoldDB" id="A0A371FGN0"/>
<feature type="compositionally biased region" description="Basic and acidic residues" evidence="1">
    <location>
        <begin position="376"/>
        <end position="385"/>
    </location>
</feature>
<dbReference type="CDD" id="cd00303">
    <property type="entry name" value="retropepsin_like"/>
    <property type="match status" value="1"/>
</dbReference>
<keyword evidence="3" id="KW-1185">Reference proteome</keyword>